<feature type="domain" description="HTH tetR-type" evidence="3">
    <location>
        <begin position="1"/>
        <end position="55"/>
    </location>
</feature>
<dbReference type="EMBL" id="ATDP01000089">
    <property type="protein sequence ID" value="EQB14957.1"/>
    <property type="molecule type" value="Genomic_DNA"/>
</dbReference>
<gene>
    <name evidence="4" type="ORF">RLDS_12360</name>
</gene>
<dbReference type="Gene3D" id="1.10.357.10">
    <property type="entry name" value="Tetracycline Repressor, domain 2"/>
    <property type="match status" value="1"/>
</dbReference>
<protein>
    <recommendedName>
        <fullName evidence="3">HTH tetR-type domain-containing protein</fullName>
    </recommendedName>
</protein>
<comment type="caution">
    <text evidence="4">The sequence shown here is derived from an EMBL/GenBank/DDBJ whole genome shotgun (WGS) entry which is preliminary data.</text>
</comment>
<dbReference type="AlphaFoldDB" id="T0HPK2"/>
<keyword evidence="1 2" id="KW-0238">DNA-binding</keyword>
<dbReference type="Proteomes" id="UP000015531">
    <property type="component" value="Unassembled WGS sequence"/>
</dbReference>
<proteinExistence type="predicted"/>
<evidence type="ECO:0000313" key="4">
    <source>
        <dbReference type="EMBL" id="EQB14957.1"/>
    </source>
</evidence>
<dbReference type="InterPro" id="IPR009057">
    <property type="entry name" value="Homeodomain-like_sf"/>
</dbReference>
<dbReference type="PROSITE" id="PS50977">
    <property type="entry name" value="HTH_TETR_2"/>
    <property type="match status" value="1"/>
</dbReference>
<dbReference type="PANTHER" id="PTHR30055">
    <property type="entry name" value="HTH-TYPE TRANSCRIPTIONAL REGULATOR RUTR"/>
    <property type="match status" value="1"/>
</dbReference>
<reference evidence="4 5" key="1">
    <citation type="journal article" date="2013" name="Genome Announc.">
        <title>Draft Genome Sequence of Sphingobium lactosutens Strain DS20T, Isolated from a Hexachlorocyclohexane Dumpsite.</title>
        <authorList>
            <person name="Kumar R."/>
            <person name="Dwivedi V."/>
            <person name="Negi V."/>
            <person name="Khurana J.P."/>
            <person name="Lal R."/>
        </authorList>
    </citation>
    <scope>NUCLEOTIDE SEQUENCE [LARGE SCALE GENOMIC DNA]</scope>
    <source>
        <strain evidence="4 5">DS20</strain>
    </source>
</reference>
<accession>T0HPK2</accession>
<dbReference type="InterPro" id="IPR001647">
    <property type="entry name" value="HTH_TetR"/>
</dbReference>
<sequence>MIEAARSAFLTKGFDATTIDDIVSVSGGSRGTLYIYFGGKSALYEAVVKREAVRVVEALSAALSDASRLSSFLTAVMDVATGEEAIALIRLVIVRCEQHDDIPDIFRQTIPILETLIVNHLWACVDFPQLPEPMRQALADALMMGIAQAQLFKLTGLAGQGDEAALSRQVIRHLSALIAAFERATTDQEGRE</sequence>
<dbReference type="eggNOG" id="COG1309">
    <property type="taxonomic scope" value="Bacteria"/>
</dbReference>
<dbReference type="PATRIC" id="fig|1331060.3.peg.2348"/>
<feature type="DNA-binding region" description="H-T-H motif" evidence="2">
    <location>
        <begin position="18"/>
        <end position="37"/>
    </location>
</feature>
<evidence type="ECO:0000256" key="2">
    <source>
        <dbReference type="PROSITE-ProRule" id="PRU00335"/>
    </source>
</evidence>
<dbReference type="InterPro" id="IPR050109">
    <property type="entry name" value="HTH-type_TetR-like_transc_reg"/>
</dbReference>
<name>T0HPK2_9SPHN</name>
<dbReference type="GO" id="GO:0003700">
    <property type="term" value="F:DNA-binding transcription factor activity"/>
    <property type="evidence" value="ECO:0007669"/>
    <property type="project" value="TreeGrafter"/>
</dbReference>
<dbReference type="SUPFAM" id="SSF46689">
    <property type="entry name" value="Homeodomain-like"/>
    <property type="match status" value="1"/>
</dbReference>
<dbReference type="PRINTS" id="PR00455">
    <property type="entry name" value="HTHTETR"/>
</dbReference>
<evidence type="ECO:0000259" key="3">
    <source>
        <dbReference type="PROSITE" id="PS50977"/>
    </source>
</evidence>
<evidence type="ECO:0000313" key="5">
    <source>
        <dbReference type="Proteomes" id="UP000015531"/>
    </source>
</evidence>
<dbReference type="Pfam" id="PF00440">
    <property type="entry name" value="TetR_N"/>
    <property type="match status" value="1"/>
</dbReference>
<keyword evidence="5" id="KW-1185">Reference proteome</keyword>
<organism evidence="4 5">
    <name type="scientific">Sphingobium lactosutens DS20</name>
    <dbReference type="NCBI Taxonomy" id="1331060"/>
    <lineage>
        <taxon>Bacteria</taxon>
        <taxon>Pseudomonadati</taxon>
        <taxon>Pseudomonadota</taxon>
        <taxon>Alphaproteobacteria</taxon>
        <taxon>Sphingomonadales</taxon>
        <taxon>Sphingomonadaceae</taxon>
        <taxon>Sphingobium</taxon>
    </lineage>
</organism>
<dbReference type="PANTHER" id="PTHR30055:SF211">
    <property type="entry name" value="TRANSCRIPTIONAL REGULATOR, TETR FAMILY"/>
    <property type="match status" value="1"/>
</dbReference>
<dbReference type="GO" id="GO:0000976">
    <property type="term" value="F:transcription cis-regulatory region binding"/>
    <property type="evidence" value="ECO:0007669"/>
    <property type="project" value="TreeGrafter"/>
</dbReference>
<evidence type="ECO:0000256" key="1">
    <source>
        <dbReference type="ARBA" id="ARBA00023125"/>
    </source>
</evidence>